<dbReference type="InterPro" id="IPR016024">
    <property type="entry name" value="ARM-type_fold"/>
</dbReference>
<organism evidence="2">
    <name type="scientific">Trypanosoma congolense (strain IL3000)</name>
    <dbReference type="NCBI Taxonomy" id="1068625"/>
    <lineage>
        <taxon>Eukaryota</taxon>
        <taxon>Discoba</taxon>
        <taxon>Euglenozoa</taxon>
        <taxon>Kinetoplastea</taxon>
        <taxon>Metakinetoplastina</taxon>
        <taxon>Trypanosomatida</taxon>
        <taxon>Trypanosomatidae</taxon>
        <taxon>Trypanosoma</taxon>
        <taxon>Nannomonas</taxon>
    </lineage>
</organism>
<gene>
    <name evidence="2" type="ORF">TCIL3000_2_1490</name>
</gene>
<accession>G0UJL8</accession>
<feature type="region of interest" description="Disordered" evidence="1">
    <location>
        <begin position="709"/>
        <end position="728"/>
    </location>
</feature>
<evidence type="ECO:0000313" key="2">
    <source>
        <dbReference type="EMBL" id="CCC89571.1"/>
    </source>
</evidence>
<dbReference type="EMBL" id="HE575315">
    <property type="protein sequence ID" value="CCC89571.1"/>
    <property type="molecule type" value="Genomic_DNA"/>
</dbReference>
<dbReference type="VEuPathDB" id="TriTrypDB:TcIL3000_2_1490"/>
<proteinExistence type="predicted"/>
<dbReference type="SUPFAM" id="SSF48371">
    <property type="entry name" value="ARM repeat"/>
    <property type="match status" value="1"/>
</dbReference>
<protein>
    <submittedName>
        <fullName evidence="2">Uncharacterized protein</fullName>
    </submittedName>
</protein>
<dbReference type="AlphaFoldDB" id="G0UJL8"/>
<sequence length="1081" mass="117009">MGRRRSQLIMGQLQRQNPEVHKRLTRDIERLERETRSDGDPARLREACFTLLQVLEEHEMLLPFVSQGCPSCLPTLLLALGRDSADVRAEDNSDGDSDAMILRLAALLATSGTLIDAIADGVGRNLMTVVGFLFSSNPEAVQSSLSILSYALRLSVDGEKLAKNSLTNEKFWLKLTGAFFGSGDNVCERRGDENLAIPTAPPPVLAAVLSFLRCCYTVSQQGRGASLCSLLVCLCGVDAVRNDVSVREEALLLLHILSLTASEEEKECFSGCIATLLSCVPAEDECDMVAPGAGAAAQSFVGLLIADCSNIPTKALQSALNSLQRNQFESDARLRDLKLIADLLFAPKVPRGAAAALLVVFPGAMTSVFAAASDVEEKVSAFACTIFVSAIDGLDGVAEALVGPKATAADQQQRDGQCCIRETDICFYRRRLIEDFLLLGGLILIEDLLLDYSSGVVATAARLVHSLMCFCDTVRNLVLASRCLPNLCKALENISQEPNLAETIRKDGEGGMCVLLLVALETFTLMGRDAAWLLPESAVGSISTIATEARDNAAVLSAALRAISVLAASHPLAATVVLDYEYINTVLATGATSGGDGNNEGGVNRCTLNDTDASYLCGSFSIMFEIVSQKSSCITFEWIETLIGATHWLQQWRGGIPLFAYPLWKVVLQTLTVSEEGRSYLIEDTGFVDALLDMVTQCCTDIASRDREDLSDEKKAGENSAMSESSTTVPLAGSATQLLPILLRVTKFLPLPELPDSACDLLEGVAVLLSMRDNSVPDELLANAAISLRSCDATLFNTMLCVLSGAGPRVLLKLKQRALLALTRLRDVMEGSVQDALLRSKVLEEFESIVFVLYSLLSHRSTSGTCDVDEEIPMLASELVFAALKTSPDGLSTLFALPSNDALLLLPLHTRIICSIVGLLQQDHAVLRDLARILWTDHHILQRLSRVLCELGEAEEEQELRSTIYSLVLRLYALCNTNVSTRGDGTDGIVSAFSLDVEYLLSFAAEHLLAGCWLQLSSCRSLFIHLCMHAPFRHGMHAHHGEAYRMALMLVAEDSAQAGEKSLVDQWAKERSDDTLSELRA</sequence>
<name>G0UJL8_TRYCI</name>
<reference evidence="2" key="1">
    <citation type="journal article" date="2012" name="Proc. Natl. Acad. Sci. U.S.A.">
        <title>Antigenic diversity is generated by distinct evolutionary mechanisms in African trypanosome species.</title>
        <authorList>
            <person name="Jackson A.P."/>
            <person name="Berry A."/>
            <person name="Aslett M."/>
            <person name="Allison H.C."/>
            <person name="Burton P."/>
            <person name="Vavrova-Anderson J."/>
            <person name="Brown R."/>
            <person name="Browne H."/>
            <person name="Corton N."/>
            <person name="Hauser H."/>
            <person name="Gamble J."/>
            <person name="Gilderthorp R."/>
            <person name="Marcello L."/>
            <person name="McQuillan J."/>
            <person name="Otto T.D."/>
            <person name="Quail M.A."/>
            <person name="Sanders M.J."/>
            <person name="van Tonder A."/>
            <person name="Ginger M.L."/>
            <person name="Field M.C."/>
            <person name="Barry J.D."/>
            <person name="Hertz-Fowler C."/>
            <person name="Berriman M."/>
        </authorList>
    </citation>
    <scope>NUCLEOTIDE SEQUENCE</scope>
    <source>
        <strain evidence="2">IL3000</strain>
    </source>
</reference>
<evidence type="ECO:0000256" key="1">
    <source>
        <dbReference type="SAM" id="MobiDB-lite"/>
    </source>
</evidence>